<dbReference type="STRING" id="891968.Anamo_1843"/>
<comment type="similarity">
    <text evidence="8">Belongs to the TRAP transporter small permease family.</text>
</comment>
<evidence type="ECO:0000313" key="12">
    <source>
        <dbReference type="Proteomes" id="UP000006061"/>
    </source>
</evidence>
<name>I4BYS2_ACEMN</name>
<evidence type="ECO:0000256" key="7">
    <source>
        <dbReference type="ARBA" id="ARBA00023136"/>
    </source>
</evidence>
<dbReference type="InterPro" id="IPR055348">
    <property type="entry name" value="DctQ"/>
</dbReference>
<feature type="transmembrane region" description="Helical" evidence="9">
    <location>
        <begin position="129"/>
        <end position="154"/>
    </location>
</feature>
<evidence type="ECO:0000256" key="3">
    <source>
        <dbReference type="ARBA" id="ARBA00022475"/>
    </source>
</evidence>
<gene>
    <name evidence="11" type="ordered locus">Anamo_1843</name>
</gene>
<keyword evidence="3" id="KW-1003">Cell membrane</keyword>
<keyword evidence="12" id="KW-1185">Reference proteome</keyword>
<dbReference type="AlphaFoldDB" id="I4BYS2"/>
<evidence type="ECO:0000256" key="9">
    <source>
        <dbReference type="SAM" id="Phobius"/>
    </source>
</evidence>
<dbReference type="HOGENOM" id="CLU_086356_3_3_0"/>
<reference evidence="12" key="1">
    <citation type="journal article" date="2013" name="Stand. Genomic Sci.">
        <title>Complete genome sequence of the moderate thermophile Anaerobaculum mobile type strain (NGA(T)).</title>
        <authorList>
            <person name="Mavromatis K."/>
            <person name="Stackebrandt E."/>
            <person name="Held B."/>
            <person name="Lapidus A."/>
            <person name="Nolan M."/>
            <person name="Lucas S."/>
            <person name="Hammon N."/>
            <person name="Deshpande S."/>
            <person name="Cheng J.F."/>
            <person name="Tapia R."/>
            <person name="Goodwin L.A."/>
            <person name="Pitluck S."/>
            <person name="Liolios K."/>
            <person name="Pagani I."/>
            <person name="Ivanova N."/>
            <person name="Mikhailova N."/>
            <person name="Huntemann M."/>
            <person name="Pati A."/>
            <person name="Chen A."/>
            <person name="Palaniappan K."/>
            <person name="Land M."/>
            <person name="Rohde M."/>
            <person name="Spring S."/>
            <person name="Goker M."/>
            <person name="Woyke T."/>
            <person name="Detter J.C."/>
            <person name="Bristow J."/>
            <person name="Eisen J.A."/>
            <person name="Markowitz V."/>
            <person name="Hugenholtz P."/>
            <person name="Klenk H.P."/>
            <person name="Kyrpides N.C."/>
        </authorList>
    </citation>
    <scope>NUCLEOTIDE SEQUENCE</scope>
    <source>
        <strain evidence="12">ATCC BAA-54 / DSM 13181 / NGA</strain>
    </source>
</reference>
<organism evidence="11 12">
    <name type="scientific">Acetomicrobium mobile (strain ATCC BAA-54 / DSM 13181 / JCM 12221 / NGA)</name>
    <name type="common">Anaerobaculum mobile</name>
    <dbReference type="NCBI Taxonomy" id="891968"/>
    <lineage>
        <taxon>Bacteria</taxon>
        <taxon>Thermotogati</taxon>
        <taxon>Synergistota</taxon>
        <taxon>Synergistia</taxon>
        <taxon>Synergistales</taxon>
        <taxon>Acetomicrobiaceae</taxon>
        <taxon>Acetomicrobium</taxon>
    </lineage>
</organism>
<feature type="domain" description="Tripartite ATP-independent periplasmic transporters DctQ component" evidence="10">
    <location>
        <begin position="23"/>
        <end position="150"/>
    </location>
</feature>
<dbReference type="eggNOG" id="COG3090">
    <property type="taxonomic scope" value="Bacteria"/>
</dbReference>
<protein>
    <submittedName>
        <fullName evidence="11">TRAP-type C4-dicarboxylate transport system, small permease component</fullName>
    </submittedName>
</protein>
<dbReference type="KEGG" id="amo:Anamo_1843"/>
<keyword evidence="4" id="KW-0997">Cell inner membrane</keyword>
<evidence type="ECO:0000313" key="11">
    <source>
        <dbReference type="EMBL" id="AFM22429.1"/>
    </source>
</evidence>
<dbReference type="GO" id="GO:0005886">
    <property type="term" value="C:plasma membrane"/>
    <property type="evidence" value="ECO:0007669"/>
    <property type="project" value="UniProtKB-SubCell"/>
</dbReference>
<evidence type="ECO:0000256" key="1">
    <source>
        <dbReference type="ARBA" id="ARBA00004429"/>
    </source>
</evidence>
<dbReference type="Proteomes" id="UP000006061">
    <property type="component" value="Chromosome"/>
</dbReference>
<accession>I4BYS2</accession>
<keyword evidence="6 9" id="KW-1133">Transmembrane helix</keyword>
<dbReference type="GO" id="GO:0015740">
    <property type="term" value="P:C4-dicarboxylate transport"/>
    <property type="evidence" value="ECO:0007669"/>
    <property type="project" value="TreeGrafter"/>
</dbReference>
<evidence type="ECO:0000256" key="2">
    <source>
        <dbReference type="ARBA" id="ARBA00022448"/>
    </source>
</evidence>
<dbReference type="PANTHER" id="PTHR35011">
    <property type="entry name" value="2,3-DIKETO-L-GULONATE TRAP TRANSPORTER SMALL PERMEASE PROTEIN YIAM"/>
    <property type="match status" value="1"/>
</dbReference>
<evidence type="ECO:0000256" key="6">
    <source>
        <dbReference type="ARBA" id="ARBA00022989"/>
    </source>
</evidence>
<evidence type="ECO:0000256" key="8">
    <source>
        <dbReference type="ARBA" id="ARBA00038436"/>
    </source>
</evidence>
<dbReference type="EMBL" id="CP003198">
    <property type="protein sequence ID" value="AFM22429.1"/>
    <property type="molecule type" value="Genomic_DNA"/>
</dbReference>
<dbReference type="GO" id="GO:0022857">
    <property type="term" value="F:transmembrane transporter activity"/>
    <property type="evidence" value="ECO:0007669"/>
    <property type="project" value="TreeGrafter"/>
</dbReference>
<feature type="transmembrane region" description="Helical" evidence="9">
    <location>
        <begin position="12"/>
        <end position="37"/>
    </location>
</feature>
<sequence precursor="true">MNIFLKLILNLDLLLASCMFILLVSVTFVGVIMRYVINQPFIWLEEVQLLSFVWIVFLSSGAAFRTGSHVAIEFIVDRLPRPFRMLAEVLIGIIVIGVLCYFARAGFLLAYQMSLINRQTNILNIPYALIYAVFPLGCVLMLVNYGYFFVYNIIVLCRNARNIKLENKASKSLAKNSN</sequence>
<dbReference type="Pfam" id="PF04290">
    <property type="entry name" value="DctQ"/>
    <property type="match status" value="1"/>
</dbReference>
<keyword evidence="2" id="KW-0813">Transport</keyword>
<keyword evidence="5 9" id="KW-0812">Transmembrane</keyword>
<dbReference type="PANTHER" id="PTHR35011:SF2">
    <property type="entry name" value="2,3-DIKETO-L-GULONATE TRAP TRANSPORTER SMALL PERMEASE PROTEIN YIAM"/>
    <property type="match status" value="1"/>
</dbReference>
<evidence type="ECO:0000256" key="5">
    <source>
        <dbReference type="ARBA" id="ARBA00022692"/>
    </source>
</evidence>
<proteinExistence type="inferred from homology"/>
<comment type="subcellular location">
    <subcellularLocation>
        <location evidence="1">Cell inner membrane</location>
        <topology evidence="1">Multi-pass membrane protein</topology>
    </subcellularLocation>
</comment>
<keyword evidence="7 9" id="KW-0472">Membrane</keyword>
<evidence type="ECO:0000256" key="4">
    <source>
        <dbReference type="ARBA" id="ARBA00022519"/>
    </source>
</evidence>
<evidence type="ECO:0000259" key="10">
    <source>
        <dbReference type="Pfam" id="PF04290"/>
    </source>
</evidence>
<feature type="transmembrane region" description="Helical" evidence="9">
    <location>
        <begin position="49"/>
        <end position="68"/>
    </location>
</feature>
<dbReference type="InterPro" id="IPR007387">
    <property type="entry name" value="TRAP_DctQ"/>
</dbReference>
<feature type="transmembrane region" description="Helical" evidence="9">
    <location>
        <begin position="89"/>
        <end position="109"/>
    </location>
</feature>